<evidence type="ECO:0000313" key="10">
    <source>
        <dbReference type="Proteomes" id="UP001497493"/>
    </source>
</evidence>
<dbReference type="InterPro" id="IPR051401">
    <property type="entry name" value="GtrA_CellWall_Glycosyl"/>
</dbReference>
<evidence type="ECO:0000256" key="3">
    <source>
        <dbReference type="ARBA" id="ARBA00022692"/>
    </source>
</evidence>
<evidence type="ECO:0000256" key="7">
    <source>
        <dbReference type="SAM" id="Phobius"/>
    </source>
</evidence>
<sequence length="157" mass="17073">MIRPVLKRAVRFGITGVLVTGCHSAYAVAAVELNGWRPTLANGLAFTFATMISYLLNARWSFSSRASAATFAKFWSVCGIGLLLAIGIGRAVEHTGLPYGAAIVLTSVVVPPVSFTLHTLWTFRGTAPGPVPSHPRQPAATRKRRRKGRRPYQRLSR</sequence>
<name>A0ABM9NMI8_9GAMM</name>
<feature type="compositionally biased region" description="Basic residues" evidence="6">
    <location>
        <begin position="141"/>
        <end position="157"/>
    </location>
</feature>
<feature type="transmembrane region" description="Helical" evidence="7">
    <location>
        <begin position="74"/>
        <end position="92"/>
    </location>
</feature>
<reference evidence="9 10" key="1">
    <citation type="submission" date="2024-04" db="EMBL/GenBank/DDBJ databases">
        <authorList>
            <person name="Cremers G."/>
        </authorList>
    </citation>
    <scope>NUCLEOTIDE SEQUENCE [LARGE SCALE GENOMIC DNA]</scope>
    <source>
        <strain evidence="9">MeCH1-AG</strain>
    </source>
</reference>
<keyword evidence="5 7" id="KW-0472">Membrane</keyword>
<evidence type="ECO:0000256" key="2">
    <source>
        <dbReference type="ARBA" id="ARBA00009399"/>
    </source>
</evidence>
<comment type="subcellular location">
    <subcellularLocation>
        <location evidence="1">Membrane</location>
        <topology evidence="1">Multi-pass membrane protein</topology>
    </subcellularLocation>
</comment>
<dbReference type="PROSITE" id="PS51257">
    <property type="entry name" value="PROKAR_LIPOPROTEIN"/>
    <property type="match status" value="1"/>
</dbReference>
<evidence type="ECO:0000259" key="8">
    <source>
        <dbReference type="Pfam" id="PF04138"/>
    </source>
</evidence>
<accession>A0ABM9NMI8</accession>
<evidence type="ECO:0000256" key="6">
    <source>
        <dbReference type="SAM" id="MobiDB-lite"/>
    </source>
</evidence>
<dbReference type="RefSeq" id="WP_348758323.1">
    <property type="nucleotide sequence ID" value="NZ_OZ026884.1"/>
</dbReference>
<keyword evidence="4 7" id="KW-1133">Transmembrane helix</keyword>
<dbReference type="EMBL" id="OZ026884">
    <property type="protein sequence ID" value="CAL1241844.1"/>
    <property type="molecule type" value="Genomic_DNA"/>
</dbReference>
<feature type="transmembrane region" description="Helical" evidence="7">
    <location>
        <begin position="43"/>
        <end position="62"/>
    </location>
</feature>
<evidence type="ECO:0000256" key="5">
    <source>
        <dbReference type="ARBA" id="ARBA00023136"/>
    </source>
</evidence>
<feature type="transmembrane region" description="Helical" evidence="7">
    <location>
        <begin position="98"/>
        <end position="117"/>
    </location>
</feature>
<proteinExistence type="inferred from homology"/>
<gene>
    <name evidence="9" type="ORF">MECH1_V1_3068</name>
</gene>
<evidence type="ECO:0000256" key="1">
    <source>
        <dbReference type="ARBA" id="ARBA00004141"/>
    </source>
</evidence>
<protein>
    <recommendedName>
        <fullName evidence="8">GtrA/DPMS transmembrane domain-containing protein</fullName>
    </recommendedName>
</protein>
<organism evidence="9 10">
    <name type="scientific">Candidatus Methylocalor cossyra</name>
    <dbReference type="NCBI Taxonomy" id="3108543"/>
    <lineage>
        <taxon>Bacteria</taxon>
        <taxon>Pseudomonadati</taxon>
        <taxon>Pseudomonadota</taxon>
        <taxon>Gammaproteobacteria</taxon>
        <taxon>Methylococcales</taxon>
        <taxon>Methylococcaceae</taxon>
        <taxon>Candidatus Methylocalor</taxon>
    </lineage>
</organism>
<feature type="domain" description="GtrA/DPMS transmembrane" evidence="8">
    <location>
        <begin position="11"/>
        <end position="123"/>
    </location>
</feature>
<dbReference type="PANTHER" id="PTHR38459:SF1">
    <property type="entry name" value="PROPHAGE BACTOPRENOL-LINKED GLUCOSE TRANSLOCASE HOMOLOG"/>
    <property type="match status" value="1"/>
</dbReference>
<dbReference type="PANTHER" id="PTHR38459">
    <property type="entry name" value="PROPHAGE BACTOPRENOL-LINKED GLUCOSE TRANSLOCASE HOMOLOG"/>
    <property type="match status" value="1"/>
</dbReference>
<feature type="region of interest" description="Disordered" evidence="6">
    <location>
        <begin position="128"/>
        <end position="157"/>
    </location>
</feature>
<dbReference type="Proteomes" id="UP001497493">
    <property type="component" value="Chromosome"/>
</dbReference>
<keyword evidence="10" id="KW-1185">Reference proteome</keyword>
<comment type="similarity">
    <text evidence="2">Belongs to the GtrA family.</text>
</comment>
<dbReference type="Pfam" id="PF04138">
    <property type="entry name" value="GtrA_DPMS_TM"/>
    <property type="match status" value="1"/>
</dbReference>
<dbReference type="InterPro" id="IPR007267">
    <property type="entry name" value="GtrA_DPMS_TM"/>
</dbReference>
<evidence type="ECO:0000313" key="9">
    <source>
        <dbReference type="EMBL" id="CAL1241844.1"/>
    </source>
</evidence>
<keyword evidence="3 7" id="KW-0812">Transmembrane</keyword>
<evidence type="ECO:0000256" key="4">
    <source>
        <dbReference type="ARBA" id="ARBA00022989"/>
    </source>
</evidence>